<evidence type="ECO:0000313" key="7">
    <source>
        <dbReference type="EMBL" id="KYO41426.1"/>
    </source>
</evidence>
<dbReference type="InterPro" id="IPR043640">
    <property type="entry name" value="AF4/FMR2_CHD"/>
</dbReference>
<dbReference type="PANTHER" id="PTHR10528:SF16">
    <property type="entry name" value="AF4_FMR2 FAMILY MEMBER 3"/>
    <property type="match status" value="1"/>
</dbReference>
<feature type="compositionally biased region" description="Low complexity" evidence="5">
    <location>
        <begin position="463"/>
        <end position="476"/>
    </location>
</feature>
<protein>
    <submittedName>
        <fullName evidence="7">AF4/FMR2 family member 3 isoform B</fullName>
    </submittedName>
</protein>
<keyword evidence="4" id="KW-0539">Nucleus</keyword>
<feature type="region of interest" description="Disordered" evidence="5">
    <location>
        <begin position="567"/>
        <end position="636"/>
    </location>
</feature>
<feature type="compositionally biased region" description="Basic and acidic residues" evidence="5">
    <location>
        <begin position="567"/>
        <end position="580"/>
    </location>
</feature>
<dbReference type="KEGG" id="amj:102563459"/>
<feature type="region of interest" description="Disordered" evidence="5">
    <location>
        <begin position="1131"/>
        <end position="1174"/>
    </location>
</feature>
<feature type="region of interest" description="Disordered" evidence="5">
    <location>
        <begin position="149"/>
        <end position="175"/>
    </location>
</feature>
<keyword evidence="3" id="KW-0597">Phosphoprotein</keyword>
<dbReference type="Gene3D" id="6.10.250.2670">
    <property type="match status" value="1"/>
</dbReference>
<dbReference type="Pfam" id="PF05110">
    <property type="entry name" value="AF-4"/>
    <property type="match status" value="2"/>
</dbReference>
<dbReference type="OrthoDB" id="6382204at2759"/>
<dbReference type="GO" id="GO:0032783">
    <property type="term" value="C:super elongation complex"/>
    <property type="evidence" value="ECO:0007669"/>
    <property type="project" value="TreeGrafter"/>
</dbReference>
<keyword evidence="8" id="KW-1185">Reference proteome</keyword>
<dbReference type="Pfam" id="PF18876">
    <property type="entry name" value="AFF4_CHD"/>
    <property type="match status" value="1"/>
</dbReference>
<evidence type="ECO:0000313" key="8">
    <source>
        <dbReference type="Proteomes" id="UP000050525"/>
    </source>
</evidence>
<feature type="compositionally biased region" description="Low complexity" evidence="5">
    <location>
        <begin position="1156"/>
        <end position="1174"/>
    </location>
</feature>
<proteinExistence type="inferred from homology"/>
<comment type="caution">
    <text evidence="7">The sequence shown here is derived from an EMBL/GenBank/DDBJ whole genome shotgun (WGS) entry which is preliminary data.</text>
</comment>
<feature type="compositionally biased region" description="Basic and acidic residues" evidence="5">
    <location>
        <begin position="853"/>
        <end position="871"/>
    </location>
</feature>
<feature type="compositionally biased region" description="Low complexity" evidence="5">
    <location>
        <begin position="118"/>
        <end position="131"/>
    </location>
</feature>
<feature type="compositionally biased region" description="Low complexity" evidence="5">
    <location>
        <begin position="190"/>
        <end position="201"/>
    </location>
</feature>
<feature type="compositionally biased region" description="Polar residues" evidence="5">
    <location>
        <begin position="361"/>
        <end position="380"/>
    </location>
</feature>
<feature type="compositionally biased region" description="Low complexity" evidence="5">
    <location>
        <begin position="698"/>
        <end position="707"/>
    </location>
</feature>
<feature type="compositionally biased region" description="Low complexity" evidence="5">
    <location>
        <begin position="739"/>
        <end position="752"/>
    </location>
</feature>
<feature type="region of interest" description="Disordered" evidence="5">
    <location>
        <begin position="822"/>
        <end position="871"/>
    </location>
</feature>
<feature type="compositionally biased region" description="Polar residues" evidence="5">
    <location>
        <begin position="149"/>
        <end position="158"/>
    </location>
</feature>
<dbReference type="Proteomes" id="UP000050525">
    <property type="component" value="Unassembled WGS sequence"/>
</dbReference>
<evidence type="ECO:0000256" key="1">
    <source>
        <dbReference type="ARBA" id="ARBA00004123"/>
    </source>
</evidence>
<evidence type="ECO:0000259" key="6">
    <source>
        <dbReference type="Pfam" id="PF18876"/>
    </source>
</evidence>
<dbReference type="InterPro" id="IPR043639">
    <property type="entry name" value="AF4_int"/>
</dbReference>
<dbReference type="InterPro" id="IPR007797">
    <property type="entry name" value="AF4/FMR2"/>
</dbReference>
<gene>
    <name evidence="7" type="primary">AFF3</name>
    <name evidence="7" type="ORF">Y1Q_0006240</name>
</gene>
<evidence type="ECO:0000256" key="3">
    <source>
        <dbReference type="ARBA" id="ARBA00022553"/>
    </source>
</evidence>
<feature type="compositionally biased region" description="Polar residues" evidence="5">
    <location>
        <begin position="529"/>
        <end position="544"/>
    </location>
</feature>
<dbReference type="STRING" id="8496.A0A151NX18"/>
<feature type="region of interest" description="Disordered" evidence="5">
    <location>
        <begin position="909"/>
        <end position="956"/>
    </location>
</feature>
<accession>A0A151NX18</accession>
<dbReference type="PANTHER" id="PTHR10528">
    <property type="entry name" value="AF4/FMR2 FAMILY MEMBER"/>
    <property type="match status" value="1"/>
</dbReference>
<organism evidence="7 8">
    <name type="scientific">Alligator mississippiensis</name>
    <name type="common">American alligator</name>
    <dbReference type="NCBI Taxonomy" id="8496"/>
    <lineage>
        <taxon>Eukaryota</taxon>
        <taxon>Metazoa</taxon>
        <taxon>Chordata</taxon>
        <taxon>Craniata</taxon>
        <taxon>Vertebrata</taxon>
        <taxon>Euteleostomi</taxon>
        <taxon>Archelosauria</taxon>
        <taxon>Archosauria</taxon>
        <taxon>Crocodylia</taxon>
        <taxon>Alligatoridae</taxon>
        <taxon>Alligatorinae</taxon>
        <taxon>Alligator</taxon>
    </lineage>
</organism>
<feature type="region of interest" description="Disordered" evidence="5">
    <location>
        <begin position="114"/>
        <end position="135"/>
    </location>
</feature>
<feature type="region of interest" description="Disordered" evidence="5">
    <location>
        <begin position="425"/>
        <end position="544"/>
    </location>
</feature>
<dbReference type="Pfam" id="PF18875">
    <property type="entry name" value="AF4_int"/>
    <property type="match status" value="1"/>
</dbReference>
<comment type="subcellular location">
    <subcellularLocation>
        <location evidence="1">Nucleus</location>
    </subcellularLocation>
</comment>
<feature type="compositionally biased region" description="Polar residues" evidence="5">
    <location>
        <begin position="202"/>
        <end position="224"/>
    </location>
</feature>
<dbReference type="AlphaFoldDB" id="A0A151NX18"/>
<dbReference type="EMBL" id="AKHW03001628">
    <property type="protein sequence ID" value="KYO41426.1"/>
    <property type="molecule type" value="Genomic_DNA"/>
</dbReference>
<feature type="region of interest" description="Disordered" evidence="5">
    <location>
        <begin position="188"/>
        <end position="259"/>
    </location>
</feature>
<feature type="region of interest" description="Disordered" evidence="5">
    <location>
        <begin position="655"/>
        <end position="756"/>
    </location>
</feature>
<feature type="region of interest" description="Disordered" evidence="5">
    <location>
        <begin position="288"/>
        <end position="396"/>
    </location>
</feature>
<reference evidence="7 8" key="1">
    <citation type="journal article" date="2012" name="Genome Biol.">
        <title>Sequencing three crocodilian genomes to illuminate the evolution of archosaurs and amniotes.</title>
        <authorList>
            <person name="St John J.A."/>
            <person name="Braun E.L."/>
            <person name="Isberg S.R."/>
            <person name="Miles L.G."/>
            <person name="Chong A.Y."/>
            <person name="Gongora J."/>
            <person name="Dalzell P."/>
            <person name="Moran C."/>
            <person name="Bed'hom B."/>
            <person name="Abzhanov A."/>
            <person name="Burgess S.C."/>
            <person name="Cooksey A.M."/>
            <person name="Castoe T.A."/>
            <person name="Crawford N.G."/>
            <person name="Densmore L.D."/>
            <person name="Drew J.C."/>
            <person name="Edwards S.V."/>
            <person name="Faircloth B.C."/>
            <person name="Fujita M.K."/>
            <person name="Greenwold M.J."/>
            <person name="Hoffmann F.G."/>
            <person name="Howard J.M."/>
            <person name="Iguchi T."/>
            <person name="Janes D.E."/>
            <person name="Khan S.Y."/>
            <person name="Kohno S."/>
            <person name="de Koning A.J."/>
            <person name="Lance S.L."/>
            <person name="McCarthy F.M."/>
            <person name="McCormack J.E."/>
            <person name="Merchant M.E."/>
            <person name="Peterson D.G."/>
            <person name="Pollock D.D."/>
            <person name="Pourmand N."/>
            <person name="Raney B.J."/>
            <person name="Roessler K.A."/>
            <person name="Sanford J.R."/>
            <person name="Sawyer R.H."/>
            <person name="Schmidt C.J."/>
            <person name="Triplett E.W."/>
            <person name="Tuberville T.D."/>
            <person name="Venegas-Anaya M."/>
            <person name="Howard J.T."/>
            <person name="Jarvis E.D."/>
            <person name="Guillette L.J.Jr."/>
            <person name="Glenn T.C."/>
            <person name="Green R.E."/>
            <person name="Ray D.A."/>
        </authorList>
    </citation>
    <scope>NUCLEOTIDE SEQUENCE [LARGE SCALE GENOMIC DNA]</scope>
    <source>
        <strain evidence="7">KSC_2009_1</strain>
    </source>
</reference>
<evidence type="ECO:0000256" key="5">
    <source>
        <dbReference type="SAM" id="MobiDB-lite"/>
    </source>
</evidence>
<feature type="domain" description="AF4/FMR2 C-terminal homology" evidence="6">
    <location>
        <begin position="993"/>
        <end position="1252"/>
    </location>
</feature>
<feature type="compositionally biased region" description="Polar residues" evidence="5">
    <location>
        <begin position="435"/>
        <end position="462"/>
    </location>
</feature>
<feature type="compositionally biased region" description="Polar residues" evidence="5">
    <location>
        <begin position="923"/>
        <end position="934"/>
    </location>
</feature>
<comment type="similarity">
    <text evidence="2">Belongs to the AF4 family.</text>
</comment>
<sequence length="1253" mass="138469">MDSFDLALLQDWDLDSLCVYEPDRNVLRKKEWERRNQETQQEDGTFNTSYSLFSEPYKTNKGDELSNRIQNTLGNYDEMKDLLTDRSNQSHLVGVPKPGIPQASVAKADEHFITDSRPQSQPSISSSSSIPAALCGQNKSTTMGWQKVGQNASDGQQRTSKHGHRLLESHNSDFKMTNQKSSLEKLKHYASSPTSSASNATQPGTLRSTLGDSVSRVQQQSKISCNAEVGPQAQERPTKHTTGHCVQNFPPSLASKPTIVQQKPTAYVRPMDGQDQAPDESPKLKLSAETNKHCTSYRGVPSNKPDSTRTKSKITKFSIPKQEEDSGTGDNSCIEEILQEMTHSWPPPLSAIHTPGKVEQSKFSFPNKESQQGSTGPSNTRKSDVEPKSPENSASHTSMLLQASLLLFDLLNWRLPSGMLEDDLKLSSDEEENDQQAAQRSTLRVLSDSTGVQQPNSRTSGLSSKGSSSSSSSESESSSESDSESESSSSESDGSKPSHYSSPEPEQPSSNKWQLDKWLNKVNPHKTPILSQNDNHGLESNQYYSRIKEEGQECEKLPDICQTDLRDKEIKNASKEELRPRTANKAPGNKGGKQKSPLAAVAAASGDSGPQRKPICKKQPRRTERTSGGDALNCHTSEDLTLSQGFLENNICEQPKARPCSNRTGHRKEPRSVTTCEKRRTRGPSKTAPKSREFIETESSSSSSSSDSDSESEQEDYSLPKPQTVASASAGNDQRLKDSGSSNSNKTNSSCSAFGSINARTSNEIAKELEEQFYTLVPFGRNELLSPLKDSDEVKSLWVKIDLTLLSRIPERSPEEPLAMSTGAKEVASIHQNNSIDPPAEKVLPKSRRKRKCENEEEHRESKKPHLERECSSRLIASAQSISTTNHCNINENSLAIPINKNEKMLRSPISPLSDASKHKYSSNDLTSSSRPNGSSLLPSISSSKKHKGEIQSQQHPGDFNKAIHINSENVLCNKPQFQTEPWSPLSNAPRDCRRTKLVFDDMPRNADYFMQEAKRKKHKADAMVEKFGKALNYAEAALSFIECGNAMEQGPMESKSPYTMYSETVELIRYAVRLKTHSGPNATPEDKQLAALCFRCLALLYWRMFRLKRDHAVKYSKALIEYFKNSSKAAQAPSPWGASGKSTGTPSPMSPSPSPVSSVGSQGSTGTPSPSSIISIPQRIHQMAANHVSITNSILHSYDYWEMADNLAKENRDFFNDLDALMGPVTLHSSMEHLVQYTQQGLHWVRNSAHLS</sequence>
<name>A0A151NX18_ALLMI</name>
<evidence type="ECO:0000256" key="4">
    <source>
        <dbReference type="ARBA" id="ARBA00023242"/>
    </source>
</evidence>
<dbReference type="GO" id="GO:0010468">
    <property type="term" value="P:regulation of gene expression"/>
    <property type="evidence" value="ECO:0007669"/>
    <property type="project" value="InterPro"/>
</dbReference>
<evidence type="ECO:0000256" key="2">
    <source>
        <dbReference type="ARBA" id="ARBA00007354"/>
    </source>
</evidence>